<dbReference type="InterPro" id="IPR036838">
    <property type="entry name" value="Ribosomal_uS10_dom_sf"/>
</dbReference>
<gene>
    <name evidence="10" type="primary">MRPL48</name>
</gene>
<dbReference type="PANTHER" id="PTHR13473:SF0">
    <property type="entry name" value="LARGE RIBOSOMAL SUBUNIT PROTEIN ML48"/>
    <property type="match status" value="1"/>
</dbReference>
<dbReference type="AlphaFoldDB" id="A0A8C2T1V8"/>
<dbReference type="Gene3D" id="3.30.70.600">
    <property type="entry name" value="Ribosomal protein S10 domain"/>
    <property type="match status" value="1"/>
</dbReference>
<dbReference type="SUPFAM" id="SSF54999">
    <property type="entry name" value="Ribosomal protein S10"/>
    <property type="match status" value="1"/>
</dbReference>
<evidence type="ECO:0000313" key="10">
    <source>
        <dbReference type="Ensembl" id="ENSCJPP00005006932.1"/>
    </source>
</evidence>
<evidence type="ECO:0000256" key="7">
    <source>
        <dbReference type="ARBA" id="ARBA00071667"/>
    </source>
</evidence>
<name>A0A8C2T1V8_COTJA</name>
<evidence type="ECO:0000256" key="6">
    <source>
        <dbReference type="ARBA" id="ARBA00061445"/>
    </source>
</evidence>
<keyword evidence="5" id="KW-0687">Ribonucleoprotein</keyword>
<dbReference type="GO" id="GO:1990904">
    <property type="term" value="C:ribonucleoprotein complex"/>
    <property type="evidence" value="ECO:0007669"/>
    <property type="project" value="UniProtKB-KW"/>
</dbReference>
<dbReference type="FunFam" id="3.30.70.600:FF:000006">
    <property type="entry name" value="39S ribosomal protein L48, mitochondrial"/>
    <property type="match status" value="1"/>
</dbReference>
<keyword evidence="4" id="KW-0496">Mitochondrion</keyword>
<dbReference type="GO" id="GO:0005743">
    <property type="term" value="C:mitochondrial inner membrane"/>
    <property type="evidence" value="ECO:0007669"/>
    <property type="project" value="UniProtKB-ARBA"/>
</dbReference>
<feature type="domain" description="Small ribosomal subunit protein uS10" evidence="9">
    <location>
        <begin position="197"/>
        <end position="292"/>
    </location>
</feature>
<dbReference type="Pfam" id="PF00338">
    <property type="entry name" value="Ribosomal_S10"/>
    <property type="match status" value="1"/>
</dbReference>
<dbReference type="SMART" id="SM01403">
    <property type="entry name" value="Ribosomal_S10"/>
    <property type="match status" value="1"/>
</dbReference>
<proteinExistence type="inferred from homology"/>
<dbReference type="GO" id="GO:0005761">
    <property type="term" value="C:mitochondrial ribosome"/>
    <property type="evidence" value="ECO:0007669"/>
    <property type="project" value="InterPro"/>
</dbReference>
<evidence type="ECO:0000256" key="1">
    <source>
        <dbReference type="ARBA" id="ARBA00004173"/>
    </source>
</evidence>
<reference evidence="10" key="1">
    <citation type="submission" date="2015-11" db="EMBL/GenBank/DDBJ databases">
        <authorList>
            <consortium name="International Coturnix japonica Genome Analysis Consortium"/>
            <person name="Warren W."/>
            <person name="Burt D.W."/>
            <person name="Antin P.B."/>
            <person name="Lanford R."/>
            <person name="Gros J."/>
            <person name="Wilson R.K."/>
        </authorList>
    </citation>
    <scope>NUCLEOTIDE SEQUENCE [LARGE SCALE GENOMIC DNA]</scope>
</reference>
<evidence type="ECO:0000256" key="3">
    <source>
        <dbReference type="ARBA" id="ARBA00022980"/>
    </source>
</evidence>
<comment type="subcellular location">
    <subcellularLocation>
        <location evidence="1">Mitochondrion</location>
    </subcellularLocation>
</comment>
<evidence type="ECO:0000256" key="2">
    <source>
        <dbReference type="ARBA" id="ARBA00022946"/>
    </source>
</evidence>
<evidence type="ECO:0000256" key="4">
    <source>
        <dbReference type="ARBA" id="ARBA00023128"/>
    </source>
</evidence>
<evidence type="ECO:0000256" key="5">
    <source>
        <dbReference type="ARBA" id="ARBA00023274"/>
    </source>
</evidence>
<dbReference type="Proteomes" id="UP000694412">
    <property type="component" value="Chromosome 1"/>
</dbReference>
<evidence type="ECO:0000313" key="11">
    <source>
        <dbReference type="Proteomes" id="UP000694412"/>
    </source>
</evidence>
<organism evidence="10 11">
    <name type="scientific">Coturnix japonica</name>
    <name type="common">Japanese quail</name>
    <name type="synonym">Coturnix coturnix japonica</name>
    <dbReference type="NCBI Taxonomy" id="93934"/>
    <lineage>
        <taxon>Eukaryota</taxon>
        <taxon>Metazoa</taxon>
        <taxon>Chordata</taxon>
        <taxon>Craniata</taxon>
        <taxon>Vertebrata</taxon>
        <taxon>Euteleostomi</taxon>
        <taxon>Archelosauria</taxon>
        <taxon>Archosauria</taxon>
        <taxon>Dinosauria</taxon>
        <taxon>Saurischia</taxon>
        <taxon>Theropoda</taxon>
        <taxon>Coelurosauria</taxon>
        <taxon>Aves</taxon>
        <taxon>Neognathae</taxon>
        <taxon>Galloanserae</taxon>
        <taxon>Galliformes</taxon>
        <taxon>Phasianidae</taxon>
        <taxon>Perdicinae</taxon>
        <taxon>Coturnix</taxon>
    </lineage>
</organism>
<keyword evidence="3" id="KW-0689">Ribosomal protein</keyword>
<dbReference type="GeneTree" id="ENSGT00390000012955"/>
<dbReference type="InterPro" id="IPR027487">
    <property type="entry name" value="Ribosomal_mL48"/>
</dbReference>
<comment type="similarity">
    <text evidence="6">Belongs to the mitochondrion-specific ribosomal protein mL48 family.</text>
</comment>
<evidence type="ECO:0000259" key="9">
    <source>
        <dbReference type="SMART" id="SM01403"/>
    </source>
</evidence>
<evidence type="ECO:0000256" key="8">
    <source>
        <dbReference type="ARBA" id="ARBA00084068"/>
    </source>
</evidence>
<keyword evidence="11" id="KW-1185">Reference proteome</keyword>
<reference evidence="10" key="2">
    <citation type="submission" date="2025-08" db="UniProtKB">
        <authorList>
            <consortium name="Ensembl"/>
        </authorList>
    </citation>
    <scope>IDENTIFICATION</scope>
</reference>
<dbReference type="Ensembl" id="ENSCJPT00005010798.1">
    <property type="protein sequence ID" value="ENSCJPP00005006932.1"/>
    <property type="gene ID" value="ENSCJPG00005006415.1"/>
</dbReference>
<sequence>MWVWVHRRAWGCSEDGAPLYGDMRELGVCSLENGGRGGQRVGGNTALFPPYSSSSCPSPSLGWELYPIALYWEAGAERGVRAEREAERCWGCTGGGERCERRTRPGGAMSMGVLCLKKGTLLKQVFALSRAATPRESQLCAAGAALVSFHRHYRSRPTHGIGKYKHLLPKEVPKRKRDRVQMKEINVGTEHEYGDINIQMTSYDMCLVEHFAQYVHKLCNQLSIRVNESYAMPTKTNEVLFLEERGSKMQLDAVLTTHQRVVQISRLSSTFAPILLEIIQSNQPEGVHLLMKEHTESDFKSRLKSRPELEELLAQMS</sequence>
<protein>
    <recommendedName>
        <fullName evidence="7">Large ribosomal subunit protein mL48</fullName>
    </recommendedName>
    <alternativeName>
        <fullName evidence="8">39S ribosomal protein L48, mitochondrial</fullName>
    </alternativeName>
</protein>
<reference evidence="10" key="3">
    <citation type="submission" date="2025-09" db="UniProtKB">
        <authorList>
            <consortium name="Ensembl"/>
        </authorList>
    </citation>
    <scope>IDENTIFICATION</scope>
</reference>
<dbReference type="InterPro" id="IPR027486">
    <property type="entry name" value="Ribosomal_uS10_dom"/>
</dbReference>
<accession>A0A8C2T1V8</accession>
<keyword evidence="2" id="KW-0809">Transit peptide</keyword>
<dbReference type="PANTHER" id="PTHR13473">
    <property type="entry name" value="MITOCHONDRIAL RIBOSOMAL PROTEIN L48"/>
    <property type="match status" value="1"/>
</dbReference>